<feature type="non-terminal residue" evidence="1">
    <location>
        <position position="1"/>
    </location>
</feature>
<organism evidence="1 2">
    <name type="scientific">Vespula squamosa</name>
    <name type="common">Southern yellow jacket</name>
    <name type="synonym">Wasp</name>
    <dbReference type="NCBI Taxonomy" id="30214"/>
    <lineage>
        <taxon>Eukaryota</taxon>
        <taxon>Metazoa</taxon>
        <taxon>Ecdysozoa</taxon>
        <taxon>Arthropoda</taxon>
        <taxon>Hexapoda</taxon>
        <taxon>Insecta</taxon>
        <taxon>Pterygota</taxon>
        <taxon>Neoptera</taxon>
        <taxon>Endopterygota</taxon>
        <taxon>Hymenoptera</taxon>
        <taxon>Apocrita</taxon>
        <taxon>Aculeata</taxon>
        <taxon>Vespoidea</taxon>
        <taxon>Vespidae</taxon>
        <taxon>Vespinae</taxon>
        <taxon>Vespula</taxon>
    </lineage>
</organism>
<reference evidence="1 2" key="1">
    <citation type="journal article" date="2024" name="Ann. Entomol. Soc. Am.">
        <title>Genomic analyses of the southern and eastern yellowjacket wasps (Hymenoptera: Vespidae) reveal evolutionary signatures of social life.</title>
        <authorList>
            <person name="Catto M.A."/>
            <person name="Caine P.B."/>
            <person name="Orr S.E."/>
            <person name="Hunt B.G."/>
            <person name="Goodisman M.A.D."/>
        </authorList>
    </citation>
    <scope>NUCLEOTIDE SEQUENCE [LARGE SCALE GENOMIC DNA]</scope>
    <source>
        <strain evidence="1">233</strain>
        <tissue evidence="1">Head and thorax</tissue>
    </source>
</reference>
<keyword evidence="2" id="KW-1185">Reference proteome</keyword>
<gene>
    <name evidence="1" type="ORF">V1478_015691</name>
</gene>
<proteinExistence type="predicted"/>
<comment type="caution">
    <text evidence="1">The sequence shown here is derived from an EMBL/GenBank/DDBJ whole genome shotgun (WGS) entry which is preliminary data.</text>
</comment>
<dbReference type="Proteomes" id="UP001607302">
    <property type="component" value="Unassembled WGS sequence"/>
</dbReference>
<evidence type="ECO:0000313" key="2">
    <source>
        <dbReference type="Proteomes" id="UP001607302"/>
    </source>
</evidence>
<evidence type="ECO:0000313" key="1">
    <source>
        <dbReference type="EMBL" id="KAL2714506.1"/>
    </source>
</evidence>
<name>A0ABD2A1K2_VESSQ</name>
<accession>A0ABD2A1K2</accession>
<dbReference type="EMBL" id="JAUDFV010000156">
    <property type="protein sequence ID" value="KAL2714506.1"/>
    <property type="molecule type" value="Genomic_DNA"/>
</dbReference>
<protein>
    <submittedName>
        <fullName evidence="1">Uncharacterized protein</fullName>
    </submittedName>
</protein>
<sequence>EVSICLQIQYRENDPRLPDAAFVVLRCTRKDRQDISGTSPTFTMIQSTAPREMLGVIKVTSYLVNYG</sequence>
<dbReference type="AlphaFoldDB" id="A0ABD2A1K2"/>